<dbReference type="OrthoDB" id="1914518at2759"/>
<evidence type="ECO:0000313" key="2">
    <source>
        <dbReference type="Proteomes" id="UP000796880"/>
    </source>
</evidence>
<dbReference type="Proteomes" id="UP000796880">
    <property type="component" value="Unassembled WGS sequence"/>
</dbReference>
<sequence>MNHLHLFINHLGLSPILCHIEKPKRVIGSVAQPKDLDHRYEKISPFFRILNGISKPTLKQMALAASEKLCEQQQFLRAFLPYDDDTADLESLFSEQSDKDEDTSFVIRYSDGHYIDPGSNTCSGDSLPLKAEDVSALVPILSLQSKYVSPINVLGSQLPDKDILVSMDTYAKGAVSPSLLKSYVDSHDQFDHPTSLWKNSKLFIHLSFKMNEDINPMKATHLGMSLPDLNITR</sequence>
<evidence type="ECO:0000313" key="1">
    <source>
        <dbReference type="EMBL" id="KAF3432554.1"/>
    </source>
</evidence>
<protein>
    <submittedName>
        <fullName evidence="1">Uncharacterized protein</fullName>
    </submittedName>
</protein>
<proteinExistence type="predicted"/>
<accession>A0A8K0DQS4</accession>
<gene>
    <name evidence="1" type="ORF">FNV43_RR27294</name>
</gene>
<name>A0A8K0DQS4_9ROSA</name>
<dbReference type="EMBL" id="VOIH02000012">
    <property type="protein sequence ID" value="KAF3432554.1"/>
    <property type="molecule type" value="Genomic_DNA"/>
</dbReference>
<dbReference type="AlphaFoldDB" id="A0A8K0DQS4"/>
<comment type="caution">
    <text evidence="1">The sequence shown here is derived from an EMBL/GenBank/DDBJ whole genome shotgun (WGS) entry which is preliminary data.</text>
</comment>
<keyword evidence="2" id="KW-1185">Reference proteome</keyword>
<reference evidence="1" key="1">
    <citation type="submission" date="2020-03" db="EMBL/GenBank/DDBJ databases">
        <title>A high-quality chromosome-level genome assembly of a woody plant with both climbing and erect habits, Rhamnella rubrinervis.</title>
        <authorList>
            <person name="Lu Z."/>
            <person name="Yang Y."/>
            <person name="Zhu X."/>
            <person name="Sun Y."/>
        </authorList>
    </citation>
    <scope>NUCLEOTIDE SEQUENCE</scope>
    <source>
        <strain evidence="1">BYM</strain>
        <tissue evidence="1">Leaf</tissue>
    </source>
</reference>
<organism evidence="1 2">
    <name type="scientific">Rhamnella rubrinervis</name>
    <dbReference type="NCBI Taxonomy" id="2594499"/>
    <lineage>
        <taxon>Eukaryota</taxon>
        <taxon>Viridiplantae</taxon>
        <taxon>Streptophyta</taxon>
        <taxon>Embryophyta</taxon>
        <taxon>Tracheophyta</taxon>
        <taxon>Spermatophyta</taxon>
        <taxon>Magnoliopsida</taxon>
        <taxon>eudicotyledons</taxon>
        <taxon>Gunneridae</taxon>
        <taxon>Pentapetalae</taxon>
        <taxon>rosids</taxon>
        <taxon>fabids</taxon>
        <taxon>Rosales</taxon>
        <taxon>Rhamnaceae</taxon>
        <taxon>rhamnoid group</taxon>
        <taxon>Rhamneae</taxon>
        <taxon>Rhamnella</taxon>
    </lineage>
</organism>